<proteinExistence type="predicted"/>
<organism evidence="2 3">
    <name type="scientific">Portunus trituberculatus</name>
    <name type="common">Swimming crab</name>
    <name type="synonym">Neptunus trituberculatus</name>
    <dbReference type="NCBI Taxonomy" id="210409"/>
    <lineage>
        <taxon>Eukaryota</taxon>
        <taxon>Metazoa</taxon>
        <taxon>Ecdysozoa</taxon>
        <taxon>Arthropoda</taxon>
        <taxon>Crustacea</taxon>
        <taxon>Multicrustacea</taxon>
        <taxon>Malacostraca</taxon>
        <taxon>Eumalacostraca</taxon>
        <taxon>Eucarida</taxon>
        <taxon>Decapoda</taxon>
        <taxon>Pleocyemata</taxon>
        <taxon>Brachyura</taxon>
        <taxon>Eubrachyura</taxon>
        <taxon>Portunoidea</taxon>
        <taxon>Portunidae</taxon>
        <taxon>Portuninae</taxon>
        <taxon>Portunus</taxon>
    </lineage>
</organism>
<evidence type="ECO:0000256" key="1">
    <source>
        <dbReference type="SAM" id="MobiDB-lite"/>
    </source>
</evidence>
<keyword evidence="3" id="KW-1185">Reference proteome</keyword>
<dbReference type="Proteomes" id="UP000324222">
    <property type="component" value="Unassembled WGS sequence"/>
</dbReference>
<sequence length="87" mass="9833">MRIFARELEGPRSRARHCCRVVRRRLHPLPGPRVLPHPPLVRHTHRDGIKSTIPPQHLSPSTTFATHATLKAHFSSPADSSPPTRRS</sequence>
<gene>
    <name evidence="2" type="ORF">E2C01_049896</name>
</gene>
<evidence type="ECO:0000313" key="3">
    <source>
        <dbReference type="Proteomes" id="UP000324222"/>
    </source>
</evidence>
<name>A0A5B7GFK2_PORTR</name>
<dbReference type="EMBL" id="VSRR010013568">
    <property type="protein sequence ID" value="MPC55948.1"/>
    <property type="molecule type" value="Genomic_DNA"/>
</dbReference>
<reference evidence="2 3" key="1">
    <citation type="submission" date="2019-05" db="EMBL/GenBank/DDBJ databases">
        <title>Another draft genome of Portunus trituberculatus and its Hox gene families provides insights of decapod evolution.</title>
        <authorList>
            <person name="Jeong J.-H."/>
            <person name="Song I."/>
            <person name="Kim S."/>
            <person name="Choi T."/>
            <person name="Kim D."/>
            <person name="Ryu S."/>
            <person name="Kim W."/>
        </authorList>
    </citation>
    <scope>NUCLEOTIDE SEQUENCE [LARGE SCALE GENOMIC DNA]</scope>
    <source>
        <tissue evidence="2">Muscle</tissue>
    </source>
</reference>
<accession>A0A5B7GFK2</accession>
<protein>
    <submittedName>
        <fullName evidence="2">Uncharacterized protein</fullName>
    </submittedName>
</protein>
<feature type="compositionally biased region" description="Pro residues" evidence="1">
    <location>
        <begin position="29"/>
        <end position="39"/>
    </location>
</feature>
<dbReference type="AlphaFoldDB" id="A0A5B7GFK2"/>
<comment type="caution">
    <text evidence="2">The sequence shown here is derived from an EMBL/GenBank/DDBJ whole genome shotgun (WGS) entry which is preliminary data.</text>
</comment>
<feature type="region of interest" description="Disordered" evidence="1">
    <location>
        <begin position="28"/>
        <end position="61"/>
    </location>
</feature>
<evidence type="ECO:0000313" key="2">
    <source>
        <dbReference type="EMBL" id="MPC55948.1"/>
    </source>
</evidence>